<dbReference type="GO" id="GO:0030246">
    <property type="term" value="F:carbohydrate binding"/>
    <property type="evidence" value="ECO:0007669"/>
    <property type="project" value="UniProtKB-UniRule"/>
</dbReference>
<dbReference type="AlphaFoldDB" id="A0A9N9S095"/>
<dbReference type="PROSITE" id="PS51304">
    <property type="entry name" value="GALECTIN"/>
    <property type="match status" value="2"/>
</dbReference>
<keyword evidence="5" id="KW-1185">Reference proteome</keyword>
<name>A0A9N9S095_9DIPT</name>
<evidence type="ECO:0000259" key="3">
    <source>
        <dbReference type="PROSITE" id="PS51304"/>
    </source>
</evidence>
<dbReference type="InterPro" id="IPR044156">
    <property type="entry name" value="Galectin-like"/>
</dbReference>
<dbReference type="SMART" id="SM00908">
    <property type="entry name" value="Gal-bind_lectin"/>
    <property type="match status" value="2"/>
</dbReference>
<accession>A0A9N9S095</accession>
<evidence type="ECO:0000256" key="1">
    <source>
        <dbReference type="ARBA" id="ARBA00022734"/>
    </source>
</evidence>
<feature type="domain" description="Galectin" evidence="3">
    <location>
        <begin position="5"/>
        <end position="149"/>
    </location>
</feature>
<dbReference type="Pfam" id="PF00337">
    <property type="entry name" value="Gal-bind_lectin"/>
    <property type="match status" value="2"/>
</dbReference>
<dbReference type="GO" id="GO:0016936">
    <property type="term" value="F:galactoside binding"/>
    <property type="evidence" value="ECO:0007669"/>
    <property type="project" value="TreeGrafter"/>
</dbReference>
<reference evidence="4" key="2">
    <citation type="submission" date="2022-10" db="EMBL/GenBank/DDBJ databases">
        <authorList>
            <consortium name="ENA_rothamsted_submissions"/>
            <consortium name="culmorum"/>
            <person name="King R."/>
        </authorList>
    </citation>
    <scope>NUCLEOTIDE SEQUENCE</scope>
</reference>
<dbReference type="Proteomes" id="UP001153620">
    <property type="component" value="Chromosome 3"/>
</dbReference>
<proteinExistence type="predicted"/>
<dbReference type="OrthoDB" id="6251307at2759"/>
<sequence>MSSMNYYGRLFPVEIGQFISIVGKACNNPESFNIDLTAANGQENDDIHLNISARFAGDEPVVIRNTKAGGQWGQEEGTDNLFPHNSLNPLKPGGDFKVDIFVDEVAYFISIDNKPFCTYSHRMPVDGIQVVNITGDVEAVYQVNQINAQPRPWPAVNVNEFESIAPGQFDPGNIIVITGVPRGDINGDFTVNLFDGSNRFRTHFQFQAVLENQAIFLDSQDDKGNWRGEVTGNYPFNIGETFTLAIALTNDEFQVAINGQKVATLAYVEEHERLFGSLTGIVINSNSGLNVQVQGVAYMKLPADCEGFENFTHV</sequence>
<dbReference type="CDD" id="cd00070">
    <property type="entry name" value="GLECT"/>
    <property type="match status" value="1"/>
</dbReference>
<evidence type="ECO:0000313" key="4">
    <source>
        <dbReference type="EMBL" id="CAG9806772.1"/>
    </source>
</evidence>
<evidence type="ECO:0000313" key="5">
    <source>
        <dbReference type="Proteomes" id="UP001153620"/>
    </source>
</evidence>
<gene>
    <name evidence="4" type="ORF">CHIRRI_LOCUS9625</name>
</gene>
<reference evidence="4" key="1">
    <citation type="submission" date="2022-01" db="EMBL/GenBank/DDBJ databases">
        <authorList>
            <person name="King R."/>
        </authorList>
    </citation>
    <scope>NUCLEOTIDE SEQUENCE</scope>
</reference>
<dbReference type="InterPro" id="IPR001079">
    <property type="entry name" value="Galectin_CRD"/>
</dbReference>
<dbReference type="SMART" id="SM00276">
    <property type="entry name" value="GLECT"/>
    <property type="match status" value="2"/>
</dbReference>
<feature type="domain" description="Galectin" evidence="3">
    <location>
        <begin position="161"/>
        <end position="299"/>
    </location>
</feature>
<dbReference type="Gene3D" id="2.60.120.200">
    <property type="match status" value="2"/>
</dbReference>
<dbReference type="EMBL" id="OU895879">
    <property type="protein sequence ID" value="CAG9806772.1"/>
    <property type="molecule type" value="Genomic_DNA"/>
</dbReference>
<evidence type="ECO:0000256" key="2">
    <source>
        <dbReference type="RuleBase" id="RU102079"/>
    </source>
</evidence>
<dbReference type="SUPFAM" id="SSF49899">
    <property type="entry name" value="Concanavalin A-like lectins/glucanases"/>
    <property type="match status" value="2"/>
</dbReference>
<keyword evidence="1 2" id="KW-0430">Lectin</keyword>
<dbReference type="PANTHER" id="PTHR11346:SF176">
    <property type="entry name" value="32 KDA BETA-GALACTOSIDE-BINDING LECTIN LEC-3"/>
    <property type="match status" value="1"/>
</dbReference>
<dbReference type="InterPro" id="IPR013320">
    <property type="entry name" value="ConA-like_dom_sf"/>
</dbReference>
<dbReference type="PANTHER" id="PTHR11346">
    <property type="entry name" value="GALECTIN"/>
    <property type="match status" value="1"/>
</dbReference>
<protein>
    <recommendedName>
        <fullName evidence="2">Galectin</fullName>
    </recommendedName>
</protein>
<organism evidence="4 5">
    <name type="scientific">Chironomus riparius</name>
    <dbReference type="NCBI Taxonomy" id="315576"/>
    <lineage>
        <taxon>Eukaryota</taxon>
        <taxon>Metazoa</taxon>
        <taxon>Ecdysozoa</taxon>
        <taxon>Arthropoda</taxon>
        <taxon>Hexapoda</taxon>
        <taxon>Insecta</taxon>
        <taxon>Pterygota</taxon>
        <taxon>Neoptera</taxon>
        <taxon>Endopterygota</taxon>
        <taxon>Diptera</taxon>
        <taxon>Nematocera</taxon>
        <taxon>Chironomoidea</taxon>
        <taxon>Chironomidae</taxon>
        <taxon>Chironominae</taxon>
        <taxon>Chironomus</taxon>
    </lineage>
</organism>